<evidence type="ECO:0000259" key="1">
    <source>
        <dbReference type="Pfam" id="PF07238"/>
    </source>
</evidence>
<feature type="domain" description="PilZ" evidence="1">
    <location>
        <begin position="3"/>
        <end position="104"/>
    </location>
</feature>
<keyword evidence="3" id="KW-1185">Reference proteome</keyword>
<evidence type="ECO:0000313" key="3">
    <source>
        <dbReference type="Proteomes" id="UP000185766"/>
    </source>
</evidence>
<evidence type="ECO:0000313" key="2">
    <source>
        <dbReference type="EMBL" id="SEL45047.1"/>
    </source>
</evidence>
<proteinExistence type="predicted"/>
<sequence length="108" mass="12023">MDERRYQPRVAPQQPLELIDSITGKRMGRVVDLSEEGLMIFSEMHIDAESIWQCVLISQDGAEVPLGAECLWSRSGGDQQHCWAGFHIIDISDEGNAKVQAWIIAGLA</sequence>
<name>A0A1H7QCN2_9GAMM</name>
<gene>
    <name evidence="2" type="ORF">SAMN05216214_11289</name>
</gene>
<dbReference type="STRING" id="1429083.GCA_001885685_00335"/>
<dbReference type="Pfam" id="PF07238">
    <property type="entry name" value="PilZ"/>
    <property type="match status" value="1"/>
</dbReference>
<organism evidence="2 3">
    <name type="scientific">Atopomonas hussainii</name>
    <dbReference type="NCBI Taxonomy" id="1429083"/>
    <lineage>
        <taxon>Bacteria</taxon>
        <taxon>Pseudomonadati</taxon>
        <taxon>Pseudomonadota</taxon>
        <taxon>Gammaproteobacteria</taxon>
        <taxon>Pseudomonadales</taxon>
        <taxon>Pseudomonadaceae</taxon>
        <taxon>Atopomonas</taxon>
    </lineage>
</organism>
<dbReference type="GO" id="GO:0035438">
    <property type="term" value="F:cyclic-di-GMP binding"/>
    <property type="evidence" value="ECO:0007669"/>
    <property type="project" value="InterPro"/>
</dbReference>
<dbReference type="Proteomes" id="UP000185766">
    <property type="component" value="Unassembled WGS sequence"/>
</dbReference>
<dbReference type="RefSeq" id="WP_071872922.1">
    <property type="nucleotide sequence ID" value="NZ_FOAS01000012.1"/>
</dbReference>
<dbReference type="OrthoDB" id="6199437at2"/>
<protein>
    <submittedName>
        <fullName evidence="2">PilZ domain-containing protein</fullName>
    </submittedName>
</protein>
<reference evidence="2 3" key="1">
    <citation type="submission" date="2016-10" db="EMBL/GenBank/DDBJ databases">
        <authorList>
            <person name="de Groot N.N."/>
        </authorList>
    </citation>
    <scope>NUCLEOTIDE SEQUENCE [LARGE SCALE GENOMIC DNA]</scope>
    <source>
        <strain evidence="2 3">JCM 19513</strain>
    </source>
</reference>
<dbReference type="EMBL" id="FOAS01000012">
    <property type="protein sequence ID" value="SEL45047.1"/>
    <property type="molecule type" value="Genomic_DNA"/>
</dbReference>
<dbReference type="SUPFAM" id="SSF141371">
    <property type="entry name" value="PilZ domain-like"/>
    <property type="match status" value="1"/>
</dbReference>
<dbReference type="AlphaFoldDB" id="A0A1H7QCN2"/>
<dbReference type="InterPro" id="IPR009875">
    <property type="entry name" value="PilZ_domain"/>
</dbReference>
<accession>A0A1H7QCN2</accession>